<proteinExistence type="predicted"/>
<name>A0A0L0F5B8_9EUKA</name>
<dbReference type="Proteomes" id="UP000054560">
    <property type="component" value="Unassembled WGS sequence"/>
</dbReference>
<dbReference type="EMBL" id="KQ247877">
    <property type="protein sequence ID" value="KNC71912.1"/>
    <property type="molecule type" value="Genomic_DNA"/>
</dbReference>
<dbReference type="OrthoDB" id="7462124at2759"/>
<accession>A0A0L0F5B8</accession>
<evidence type="ECO:0000313" key="3">
    <source>
        <dbReference type="Proteomes" id="UP000054560"/>
    </source>
</evidence>
<dbReference type="RefSeq" id="XP_014145814.1">
    <property type="nucleotide sequence ID" value="XM_014290339.1"/>
</dbReference>
<protein>
    <recommendedName>
        <fullName evidence="4">Reverse transcriptase domain-containing protein</fullName>
    </recommendedName>
</protein>
<dbReference type="AlphaFoldDB" id="A0A0L0F5B8"/>
<reference evidence="2 3" key="1">
    <citation type="submission" date="2011-02" db="EMBL/GenBank/DDBJ databases">
        <title>The Genome Sequence of Sphaeroforma arctica JP610.</title>
        <authorList>
            <consortium name="The Broad Institute Genome Sequencing Platform"/>
            <person name="Russ C."/>
            <person name="Cuomo C."/>
            <person name="Young S.K."/>
            <person name="Zeng Q."/>
            <person name="Gargeya S."/>
            <person name="Alvarado L."/>
            <person name="Berlin A."/>
            <person name="Chapman S.B."/>
            <person name="Chen Z."/>
            <person name="Freedman E."/>
            <person name="Gellesch M."/>
            <person name="Goldberg J."/>
            <person name="Griggs A."/>
            <person name="Gujja S."/>
            <person name="Heilman E."/>
            <person name="Heiman D."/>
            <person name="Howarth C."/>
            <person name="Mehta T."/>
            <person name="Neiman D."/>
            <person name="Pearson M."/>
            <person name="Roberts A."/>
            <person name="Saif S."/>
            <person name="Shea T."/>
            <person name="Shenoy N."/>
            <person name="Sisk P."/>
            <person name="Stolte C."/>
            <person name="Sykes S."/>
            <person name="White J."/>
            <person name="Yandava C."/>
            <person name="Burger G."/>
            <person name="Gray M.W."/>
            <person name="Holland P.W.H."/>
            <person name="King N."/>
            <person name="Lang F.B.F."/>
            <person name="Roger A.J."/>
            <person name="Ruiz-Trillo I."/>
            <person name="Haas B."/>
            <person name="Nusbaum C."/>
            <person name="Birren B."/>
        </authorList>
    </citation>
    <scope>NUCLEOTIDE SEQUENCE [LARGE SCALE GENOMIC DNA]</scope>
    <source>
        <strain evidence="2 3">JP610</strain>
    </source>
</reference>
<feature type="region of interest" description="Disordered" evidence="1">
    <location>
        <begin position="1"/>
        <end position="137"/>
    </location>
</feature>
<feature type="compositionally biased region" description="Basic and acidic residues" evidence="1">
    <location>
        <begin position="7"/>
        <end position="22"/>
    </location>
</feature>
<evidence type="ECO:0000313" key="2">
    <source>
        <dbReference type="EMBL" id="KNC71912.1"/>
    </source>
</evidence>
<gene>
    <name evidence="2" type="ORF">SARC_15542</name>
</gene>
<sequence>MATLPGPKDRDRGHPIRREARMEQTGQASAERQGPMDIDRRWNTEDGEDRADQVVRIGGDPTVRGMGDALDAFGFHDPQIGRNSGPPDPQSGNNQRPRQEGEVTNRRIGQVDPNSSTRGRDTLGGHTGRVLRTSSGRAQTVAVSGQDRTAIVLYGPSDGGNVQSTLVQPPHGRVRRVVRSQGIRIILYVDDLLLLGRPHVIRRHKTFIDALINKLGLVFAPGKGNWDDDPTSRLDYLGVIIDLEANQLLVTRKFQAKLLDLSRKITATCRRNVRRVPIRQ</sequence>
<keyword evidence="3" id="KW-1185">Reference proteome</keyword>
<evidence type="ECO:0000256" key="1">
    <source>
        <dbReference type="SAM" id="MobiDB-lite"/>
    </source>
</evidence>
<organism evidence="2 3">
    <name type="scientific">Sphaeroforma arctica JP610</name>
    <dbReference type="NCBI Taxonomy" id="667725"/>
    <lineage>
        <taxon>Eukaryota</taxon>
        <taxon>Ichthyosporea</taxon>
        <taxon>Ichthyophonida</taxon>
        <taxon>Sphaeroforma</taxon>
    </lineage>
</organism>
<dbReference type="GeneID" id="25916046"/>
<evidence type="ECO:0008006" key="4">
    <source>
        <dbReference type="Google" id="ProtNLM"/>
    </source>
</evidence>